<dbReference type="GO" id="GO:0009252">
    <property type="term" value="P:peptidoglycan biosynthetic process"/>
    <property type="evidence" value="ECO:0007669"/>
    <property type="project" value="UniProtKB-UniRule"/>
</dbReference>
<keyword evidence="6 14" id="KW-0132">Cell division</keyword>
<evidence type="ECO:0000256" key="14">
    <source>
        <dbReference type="HAMAP-Rule" id="MF_00046"/>
    </source>
</evidence>
<dbReference type="GO" id="GO:0008763">
    <property type="term" value="F:UDP-N-acetylmuramate-L-alanine ligase activity"/>
    <property type="evidence" value="ECO:0007669"/>
    <property type="project" value="UniProtKB-UniRule"/>
</dbReference>
<comment type="pathway">
    <text evidence="2 14">Cell wall biogenesis; peptidoglycan biosynthesis.</text>
</comment>
<keyword evidence="11 14" id="KW-0131">Cell cycle</keyword>
<evidence type="ECO:0000313" key="19">
    <source>
        <dbReference type="Proteomes" id="UP000278440"/>
    </source>
</evidence>
<evidence type="ECO:0000256" key="1">
    <source>
        <dbReference type="ARBA" id="ARBA00004496"/>
    </source>
</evidence>
<reference evidence="18 19" key="1">
    <citation type="submission" date="2018-10" db="EMBL/GenBank/DDBJ databases">
        <title>Sequencing the genomes of 1000 actinobacteria strains.</title>
        <authorList>
            <person name="Klenk H.-P."/>
        </authorList>
    </citation>
    <scope>NUCLEOTIDE SEQUENCE [LARGE SCALE GENOMIC DNA]</scope>
    <source>
        <strain evidence="18 19">DSM 44267</strain>
    </source>
</reference>
<dbReference type="UniPathway" id="UPA00219"/>
<keyword evidence="9 14" id="KW-0133">Cell shape</keyword>
<dbReference type="InterPro" id="IPR036615">
    <property type="entry name" value="Mur_ligase_C_dom_sf"/>
</dbReference>
<evidence type="ECO:0000256" key="5">
    <source>
        <dbReference type="ARBA" id="ARBA00022598"/>
    </source>
</evidence>
<comment type="caution">
    <text evidence="18">The sequence shown here is derived from an EMBL/GenBank/DDBJ whole genome shotgun (WGS) entry which is preliminary data.</text>
</comment>
<keyword evidence="4 14" id="KW-0963">Cytoplasm</keyword>
<evidence type="ECO:0000259" key="16">
    <source>
        <dbReference type="Pfam" id="PF02875"/>
    </source>
</evidence>
<dbReference type="NCBIfam" id="TIGR01082">
    <property type="entry name" value="murC"/>
    <property type="match status" value="1"/>
</dbReference>
<feature type="domain" description="Mur ligase central" evidence="17">
    <location>
        <begin position="140"/>
        <end position="320"/>
    </location>
</feature>
<dbReference type="Gene3D" id="3.90.190.20">
    <property type="entry name" value="Mur ligase, C-terminal domain"/>
    <property type="match status" value="1"/>
</dbReference>
<evidence type="ECO:0000256" key="3">
    <source>
        <dbReference type="ARBA" id="ARBA00012211"/>
    </source>
</evidence>
<evidence type="ECO:0000259" key="15">
    <source>
        <dbReference type="Pfam" id="PF01225"/>
    </source>
</evidence>
<evidence type="ECO:0000256" key="9">
    <source>
        <dbReference type="ARBA" id="ARBA00022960"/>
    </source>
</evidence>
<dbReference type="Pfam" id="PF01225">
    <property type="entry name" value="Mur_ligase"/>
    <property type="match status" value="1"/>
</dbReference>
<evidence type="ECO:0000313" key="18">
    <source>
        <dbReference type="EMBL" id="RKT77179.1"/>
    </source>
</evidence>
<dbReference type="EC" id="6.3.2.8" evidence="3 14"/>
<evidence type="ECO:0000256" key="4">
    <source>
        <dbReference type="ARBA" id="ARBA00022490"/>
    </source>
</evidence>
<keyword evidence="12 14" id="KW-0961">Cell wall biogenesis/degradation</keyword>
<dbReference type="RefSeq" id="WP_420823646.1">
    <property type="nucleotide sequence ID" value="NZ_RBXT01000001.1"/>
</dbReference>
<name>A0A495XUH7_9MICO</name>
<keyword evidence="5 14" id="KW-0436">Ligase</keyword>
<dbReference type="HAMAP" id="MF_00046">
    <property type="entry name" value="MurC"/>
    <property type="match status" value="1"/>
</dbReference>
<dbReference type="Gene3D" id="3.40.50.720">
    <property type="entry name" value="NAD(P)-binding Rossmann-like Domain"/>
    <property type="match status" value="1"/>
</dbReference>
<feature type="domain" description="Mur ligase N-terminal catalytic" evidence="15">
    <location>
        <begin position="38"/>
        <end position="135"/>
    </location>
</feature>
<sequence length="506" mass="52083">MSTPTDGGAGTPTVDHPFAASRFDFSAPLPSADDLGRVHFLAIGGAGMSGVARIMLARGMTVSGTDANDVPVLAALAKEGAGVRVGFDADNLGDADAVVMSSSIRDDNPELVAARERGLPVLHRAQGLAVLMQGRRGVAVAGANGKTTTTSMLTVALQGTGLDPSFAVGGELARHGTNAHLGRDDVFVVEADESDGSFVVYHPEVAIVTNVQPDHLDFYSGFDVVQAAYDAFVGTIAPGGLLVTCADDAGSRELAERARGRGIRTVTYGFDEGADVVLGDHVDGLTSSVTLRDGDRVVPLRLAVPGRHNALNAAAAYAAAVHGLDRPADAVADGLAAFTGTRRRFEPKGEAGGVALVDDYAHNAGKVTAVVQTAAGLVAGSGRLVVVFQPHLYSRTRDFAAGLGAGLSPADVVVVMDVYAAREDPEPGVTGELVARAVTDARPEVQVHYEPSWSAVAPLVAGLVRPGDLVLTVGAGDVTMIGPEVLRLLEQHDTDDTAGRDPEGDR</sequence>
<feature type="domain" description="Mur ligase C-terminal" evidence="16">
    <location>
        <begin position="343"/>
        <end position="476"/>
    </location>
</feature>
<dbReference type="Gene3D" id="3.40.1190.10">
    <property type="entry name" value="Mur-like, catalytic domain"/>
    <property type="match status" value="1"/>
</dbReference>
<comment type="similarity">
    <text evidence="14">Belongs to the MurCDEF family.</text>
</comment>
<dbReference type="InterPro" id="IPR013221">
    <property type="entry name" value="Mur_ligase_cen"/>
</dbReference>
<proteinExistence type="inferred from homology"/>
<dbReference type="InterPro" id="IPR050061">
    <property type="entry name" value="MurCDEF_pg_biosynth"/>
</dbReference>
<protein>
    <recommendedName>
        <fullName evidence="3 14">UDP-N-acetylmuramate--L-alanine ligase</fullName>
        <ecNumber evidence="3 14">6.3.2.8</ecNumber>
    </recommendedName>
    <alternativeName>
        <fullName evidence="14">UDP-N-acetylmuramoyl-L-alanine synthetase</fullName>
    </alternativeName>
</protein>
<dbReference type="InterPro" id="IPR004101">
    <property type="entry name" value="Mur_ligase_C"/>
</dbReference>
<feature type="binding site" evidence="14">
    <location>
        <begin position="142"/>
        <end position="148"/>
    </location>
    <ligand>
        <name>ATP</name>
        <dbReference type="ChEBI" id="CHEBI:30616"/>
    </ligand>
</feature>
<comment type="catalytic activity">
    <reaction evidence="13 14">
        <text>UDP-N-acetyl-alpha-D-muramate + L-alanine + ATP = UDP-N-acetyl-alpha-D-muramoyl-L-alanine + ADP + phosphate + H(+)</text>
        <dbReference type="Rhea" id="RHEA:23372"/>
        <dbReference type="ChEBI" id="CHEBI:15378"/>
        <dbReference type="ChEBI" id="CHEBI:30616"/>
        <dbReference type="ChEBI" id="CHEBI:43474"/>
        <dbReference type="ChEBI" id="CHEBI:57972"/>
        <dbReference type="ChEBI" id="CHEBI:70757"/>
        <dbReference type="ChEBI" id="CHEBI:83898"/>
        <dbReference type="ChEBI" id="CHEBI:456216"/>
        <dbReference type="EC" id="6.3.2.8"/>
    </reaction>
</comment>
<evidence type="ECO:0000256" key="6">
    <source>
        <dbReference type="ARBA" id="ARBA00022618"/>
    </source>
</evidence>
<dbReference type="Pfam" id="PF02875">
    <property type="entry name" value="Mur_ligase_C"/>
    <property type="match status" value="1"/>
</dbReference>
<dbReference type="SUPFAM" id="SSF53623">
    <property type="entry name" value="MurD-like peptide ligases, catalytic domain"/>
    <property type="match status" value="1"/>
</dbReference>
<dbReference type="Pfam" id="PF08245">
    <property type="entry name" value="Mur_ligase_M"/>
    <property type="match status" value="1"/>
</dbReference>
<evidence type="ECO:0000256" key="11">
    <source>
        <dbReference type="ARBA" id="ARBA00023306"/>
    </source>
</evidence>
<dbReference type="PANTHER" id="PTHR43445:SF3">
    <property type="entry name" value="UDP-N-ACETYLMURAMATE--L-ALANINE LIGASE"/>
    <property type="match status" value="1"/>
</dbReference>
<dbReference type="GO" id="GO:0051301">
    <property type="term" value="P:cell division"/>
    <property type="evidence" value="ECO:0007669"/>
    <property type="project" value="UniProtKB-KW"/>
</dbReference>
<evidence type="ECO:0000256" key="12">
    <source>
        <dbReference type="ARBA" id="ARBA00023316"/>
    </source>
</evidence>
<comment type="subcellular location">
    <subcellularLocation>
        <location evidence="1 14">Cytoplasm</location>
    </subcellularLocation>
</comment>
<comment type="function">
    <text evidence="14">Cell wall formation.</text>
</comment>
<dbReference type="InterPro" id="IPR000713">
    <property type="entry name" value="Mur_ligase_N"/>
</dbReference>
<evidence type="ECO:0000256" key="10">
    <source>
        <dbReference type="ARBA" id="ARBA00022984"/>
    </source>
</evidence>
<evidence type="ECO:0000256" key="8">
    <source>
        <dbReference type="ARBA" id="ARBA00022840"/>
    </source>
</evidence>
<dbReference type="GO" id="GO:0071555">
    <property type="term" value="P:cell wall organization"/>
    <property type="evidence" value="ECO:0007669"/>
    <property type="project" value="UniProtKB-KW"/>
</dbReference>
<dbReference type="InterPro" id="IPR036565">
    <property type="entry name" value="Mur-like_cat_sf"/>
</dbReference>
<gene>
    <name evidence="14" type="primary">murC</name>
    <name evidence="18" type="ORF">DFJ68_0595</name>
</gene>
<evidence type="ECO:0000256" key="7">
    <source>
        <dbReference type="ARBA" id="ARBA00022741"/>
    </source>
</evidence>
<dbReference type="GO" id="GO:0008360">
    <property type="term" value="P:regulation of cell shape"/>
    <property type="evidence" value="ECO:0007669"/>
    <property type="project" value="UniProtKB-KW"/>
</dbReference>
<dbReference type="Proteomes" id="UP000278440">
    <property type="component" value="Unassembled WGS sequence"/>
</dbReference>
<evidence type="ECO:0000256" key="13">
    <source>
        <dbReference type="ARBA" id="ARBA00047833"/>
    </source>
</evidence>
<keyword evidence="19" id="KW-1185">Reference proteome</keyword>
<dbReference type="SUPFAM" id="SSF53244">
    <property type="entry name" value="MurD-like peptide ligases, peptide-binding domain"/>
    <property type="match status" value="1"/>
</dbReference>
<dbReference type="PANTHER" id="PTHR43445">
    <property type="entry name" value="UDP-N-ACETYLMURAMATE--L-ALANINE LIGASE-RELATED"/>
    <property type="match status" value="1"/>
</dbReference>
<keyword evidence="10 14" id="KW-0573">Peptidoglycan synthesis</keyword>
<dbReference type="EMBL" id="RBXT01000001">
    <property type="protein sequence ID" value="RKT77179.1"/>
    <property type="molecule type" value="Genomic_DNA"/>
</dbReference>
<dbReference type="InterPro" id="IPR005758">
    <property type="entry name" value="UDP-N-AcMur_Ala_ligase_MurC"/>
</dbReference>
<evidence type="ECO:0000256" key="2">
    <source>
        <dbReference type="ARBA" id="ARBA00004752"/>
    </source>
</evidence>
<dbReference type="SUPFAM" id="SSF51984">
    <property type="entry name" value="MurCD N-terminal domain"/>
    <property type="match status" value="1"/>
</dbReference>
<keyword evidence="7 14" id="KW-0547">Nucleotide-binding</keyword>
<accession>A0A495XUH7</accession>
<dbReference type="GO" id="GO:0005524">
    <property type="term" value="F:ATP binding"/>
    <property type="evidence" value="ECO:0007669"/>
    <property type="project" value="UniProtKB-UniRule"/>
</dbReference>
<organism evidence="18 19">
    <name type="scientific">Terracoccus luteus</name>
    <dbReference type="NCBI Taxonomy" id="53356"/>
    <lineage>
        <taxon>Bacteria</taxon>
        <taxon>Bacillati</taxon>
        <taxon>Actinomycetota</taxon>
        <taxon>Actinomycetes</taxon>
        <taxon>Micrococcales</taxon>
        <taxon>Intrasporangiaceae</taxon>
        <taxon>Terracoccus</taxon>
    </lineage>
</organism>
<evidence type="ECO:0000259" key="17">
    <source>
        <dbReference type="Pfam" id="PF08245"/>
    </source>
</evidence>
<keyword evidence="8 14" id="KW-0067">ATP-binding</keyword>
<dbReference type="GO" id="GO:0005737">
    <property type="term" value="C:cytoplasm"/>
    <property type="evidence" value="ECO:0007669"/>
    <property type="project" value="UniProtKB-SubCell"/>
</dbReference>
<dbReference type="AlphaFoldDB" id="A0A495XUH7"/>